<dbReference type="GO" id="GO:0005178">
    <property type="term" value="F:integrin binding"/>
    <property type="evidence" value="ECO:0007669"/>
    <property type="project" value="TreeGrafter"/>
</dbReference>
<dbReference type="PANTHER" id="PTHR11348">
    <property type="entry name" value="CONNECTIVE TISSUE GROWTH FACTOR-RELATED"/>
    <property type="match status" value="1"/>
</dbReference>
<dbReference type="InterPro" id="IPR001007">
    <property type="entry name" value="VWF_dom"/>
</dbReference>
<dbReference type="OrthoDB" id="6022609at2759"/>
<feature type="domain" description="Fibronectin type-III" evidence="4">
    <location>
        <begin position="643"/>
        <end position="728"/>
    </location>
</feature>
<keyword evidence="3" id="KW-1133">Transmembrane helix</keyword>
<gene>
    <name evidence="6" type="ORF">PSYICH_LOCUS11653</name>
</gene>
<dbReference type="InterPro" id="IPR050941">
    <property type="entry name" value="CCN"/>
</dbReference>
<dbReference type="InterPro" id="IPR013783">
    <property type="entry name" value="Ig-like_fold"/>
</dbReference>
<keyword evidence="7" id="KW-1185">Reference proteome</keyword>
<evidence type="ECO:0000313" key="7">
    <source>
        <dbReference type="Proteomes" id="UP001153636"/>
    </source>
</evidence>
<feature type="domain" description="VWFC" evidence="5">
    <location>
        <begin position="187"/>
        <end position="248"/>
    </location>
</feature>
<dbReference type="InterPro" id="IPR036116">
    <property type="entry name" value="FN3_sf"/>
</dbReference>
<feature type="non-terminal residue" evidence="6">
    <location>
        <position position="934"/>
    </location>
</feature>
<accession>A0A9P0GD15</accession>
<feature type="domain" description="Fibronectin type-III" evidence="4">
    <location>
        <begin position="529"/>
        <end position="622"/>
    </location>
</feature>
<dbReference type="AlphaFoldDB" id="A0A9P0GD15"/>
<evidence type="ECO:0008006" key="8">
    <source>
        <dbReference type="Google" id="ProtNLM"/>
    </source>
</evidence>
<name>A0A9P0GD15_9CUCU</name>
<proteinExistence type="predicted"/>
<dbReference type="GO" id="GO:0005615">
    <property type="term" value="C:extracellular space"/>
    <property type="evidence" value="ECO:0007669"/>
    <property type="project" value="TreeGrafter"/>
</dbReference>
<keyword evidence="3" id="KW-0812">Transmembrane</keyword>
<dbReference type="GO" id="GO:0007155">
    <property type="term" value="P:cell adhesion"/>
    <property type="evidence" value="ECO:0007669"/>
    <property type="project" value="TreeGrafter"/>
</dbReference>
<protein>
    <recommendedName>
        <fullName evidence="8">Epidermal cell surface receptor</fullName>
    </recommendedName>
</protein>
<dbReference type="SUPFAM" id="SSF49265">
    <property type="entry name" value="Fibronectin type III"/>
    <property type="match status" value="2"/>
</dbReference>
<dbReference type="Gene3D" id="2.60.40.10">
    <property type="entry name" value="Immunoglobulins"/>
    <property type="match status" value="2"/>
</dbReference>
<evidence type="ECO:0000256" key="3">
    <source>
        <dbReference type="SAM" id="Phobius"/>
    </source>
</evidence>
<dbReference type="Proteomes" id="UP001153636">
    <property type="component" value="Chromosome 5"/>
</dbReference>
<sequence length="934" mass="104665">MSMLAEDSEITFQPTPVSSVEPLSPVNSTKTEENRTSTNLTEEPKGRALNFTMGKIDNSNGLMNSSMHDSDLSDVTINDNDDDFDMEMVQPKILAAKTEPSKNVSHVGVCQQGGLTYENGDKIENGCDSICTCTNGTMNCTDRCATPLIRKGKKIDDPLCFAQSTDDMCCSVLVCAGDTETEPVEYCSYNNKTFNRGDIHKEGCSEICTCEAGGKMSCKPRCPPVSKPHDRCVEVPNTADACCKKVLCDVTLEDNESDKEDEKVRRILSAKYVNSTTILLKLDPKIETTDSSSVVVEISDDKVNWQKFKISPGGYVLVKSIAKYLKFENSDDIINVQNFEGNPKDIVKNKTDLSGCQYKDKFFNIGEEYNDDCTSLCICQEGGMKCLKLQCPTYFGVDILDPNCIEWETIPPNFVPSPPNCCPTSIKCKNNGSCDFEGAVYKNWEQLPVNVSGCEKRCYCEMGKIECQNACPPVTAHPPPNLGCPPSMARIDHIPEDDCCKYWVCNTNEHDQGIGGGFQGPFPGYQQPEDDILVHTLEAIDPHTVRLAFMVPPVIVNLHGRVEVRYTNQKEDDDLDSWMLQVFAPPNDLIATPSLEFDLQDLQPNTEYKIKITITLRDIHTTHSSRIYKIKTPREIITTTLPPMIPIEPDLAITDINSTWVTVVWKKFDENELRFIDGVQLRYREIDGKIYAATPLIHRAVTSYTLEKLKPNTKYEIGIFFIPFPGQLTELHAEHMLHFTTANELDTYGFNVSLEISQIKSQNVEITWNGVPYPEDKYVNIYRAIYQSDSGKEDQSLFKIAKRDSPTKTIIVDLKPGTRYRLWLEVYLTNGKIKTSNVQDFITKPRTVPVLGASTQQDKLSRAEHLESKGDYYGPLVIVAILASIAVMSTLVLLLILIRRHNQNKAAITPPSRVSQSAYDNPTYKVEIQQETMG</sequence>
<evidence type="ECO:0000259" key="5">
    <source>
        <dbReference type="SMART" id="SM00214"/>
    </source>
</evidence>
<dbReference type="SMART" id="SM00060">
    <property type="entry name" value="FN3"/>
    <property type="match status" value="3"/>
</dbReference>
<dbReference type="SMART" id="SM00214">
    <property type="entry name" value="VWC"/>
    <property type="match status" value="4"/>
</dbReference>
<dbReference type="GO" id="GO:0045597">
    <property type="term" value="P:positive regulation of cell differentiation"/>
    <property type="evidence" value="ECO:0007669"/>
    <property type="project" value="TreeGrafter"/>
</dbReference>
<feature type="transmembrane region" description="Helical" evidence="3">
    <location>
        <begin position="872"/>
        <end position="898"/>
    </location>
</feature>
<dbReference type="Pfam" id="PF00041">
    <property type="entry name" value="fn3"/>
    <property type="match status" value="1"/>
</dbReference>
<keyword evidence="3" id="KW-0472">Membrane</keyword>
<evidence type="ECO:0000256" key="1">
    <source>
        <dbReference type="ARBA" id="ARBA00022729"/>
    </source>
</evidence>
<feature type="region of interest" description="Disordered" evidence="2">
    <location>
        <begin position="1"/>
        <end position="45"/>
    </location>
</feature>
<dbReference type="CDD" id="cd00063">
    <property type="entry name" value="FN3"/>
    <property type="match status" value="3"/>
</dbReference>
<evidence type="ECO:0000259" key="4">
    <source>
        <dbReference type="SMART" id="SM00060"/>
    </source>
</evidence>
<evidence type="ECO:0000256" key="2">
    <source>
        <dbReference type="SAM" id="MobiDB-lite"/>
    </source>
</evidence>
<feature type="domain" description="VWFC" evidence="5">
    <location>
        <begin position="110"/>
        <end position="175"/>
    </location>
</feature>
<dbReference type="PANTHER" id="PTHR11348:SF34">
    <property type="entry name" value="EPIDERMAL CELL SURFACE RECEPTOR-RELATED"/>
    <property type="match status" value="1"/>
</dbReference>
<dbReference type="InterPro" id="IPR003961">
    <property type="entry name" value="FN3_dom"/>
</dbReference>
<feature type="domain" description="VWFC" evidence="5">
    <location>
        <begin position="356"/>
        <end position="428"/>
    </location>
</feature>
<dbReference type="EMBL" id="OV651817">
    <property type="protein sequence ID" value="CAH1111229.1"/>
    <property type="molecule type" value="Genomic_DNA"/>
</dbReference>
<reference evidence="6" key="1">
    <citation type="submission" date="2022-01" db="EMBL/GenBank/DDBJ databases">
        <authorList>
            <person name="King R."/>
        </authorList>
    </citation>
    <scope>NUCLEOTIDE SEQUENCE</scope>
</reference>
<evidence type="ECO:0000313" key="6">
    <source>
        <dbReference type="EMBL" id="CAH1111229.1"/>
    </source>
</evidence>
<organism evidence="6 7">
    <name type="scientific">Psylliodes chrysocephalus</name>
    <dbReference type="NCBI Taxonomy" id="3402493"/>
    <lineage>
        <taxon>Eukaryota</taxon>
        <taxon>Metazoa</taxon>
        <taxon>Ecdysozoa</taxon>
        <taxon>Arthropoda</taxon>
        <taxon>Hexapoda</taxon>
        <taxon>Insecta</taxon>
        <taxon>Pterygota</taxon>
        <taxon>Neoptera</taxon>
        <taxon>Endopterygota</taxon>
        <taxon>Coleoptera</taxon>
        <taxon>Polyphaga</taxon>
        <taxon>Cucujiformia</taxon>
        <taxon>Chrysomeloidea</taxon>
        <taxon>Chrysomelidae</taxon>
        <taxon>Galerucinae</taxon>
        <taxon>Alticini</taxon>
        <taxon>Psylliodes</taxon>
    </lineage>
</organism>
<keyword evidence="1" id="KW-0732">Signal</keyword>
<feature type="domain" description="Fibronectin type-III" evidence="4">
    <location>
        <begin position="748"/>
        <end position="833"/>
    </location>
</feature>
<feature type="domain" description="VWFC" evidence="5">
    <location>
        <begin position="434"/>
        <end position="505"/>
    </location>
</feature>